<dbReference type="InterPro" id="IPR036390">
    <property type="entry name" value="WH_DNA-bd_sf"/>
</dbReference>
<dbReference type="RefSeq" id="WP_000678347.1">
    <property type="nucleotide sequence ID" value="NZ_NFDQ01000057.1"/>
</dbReference>
<sequence length="180" mass="21299">MKGRDVVLGVLMKKKMSGYDIKLVFEDVFSHFFDGSFGMIYPTLRQLEKEGKIKKEIVAQEDKPNKKLYSITEEGVKEFHQYLETNVEKDILCSDFLMRMYFGEYKNLLEIRKWIEEEIVRKEKNIEDLRTKYSTWQKGLTFAQEICLDVGISQYQSQVITLKEKLAQLDLLEESVMKKN</sequence>
<dbReference type="Gene3D" id="1.10.10.10">
    <property type="entry name" value="Winged helix-like DNA-binding domain superfamily/Winged helix DNA-binding domain"/>
    <property type="match status" value="1"/>
</dbReference>
<dbReference type="EMBL" id="NFDQ01000057">
    <property type="protein sequence ID" value="OTY75208.1"/>
    <property type="molecule type" value="Genomic_DNA"/>
</dbReference>
<reference evidence="3 4" key="1">
    <citation type="submission" date="2016-10" db="EMBL/GenBank/DDBJ databases">
        <title>Comparative genomics of Bacillus thuringiensis reveals a path to pathogens against multiple invertebrate hosts.</title>
        <authorList>
            <person name="Zheng J."/>
            <person name="Gao Q."/>
            <person name="Liu H."/>
            <person name="Peng D."/>
            <person name="Ruan L."/>
            <person name="Sun M."/>
        </authorList>
    </citation>
    <scope>NUCLEOTIDE SEQUENCE [LARGE SCALE GENOMIC DNA]</scope>
    <source>
        <strain evidence="3">BGSC 4CE1</strain>
    </source>
</reference>
<dbReference type="SUPFAM" id="SSF46785">
    <property type="entry name" value="Winged helix' DNA-binding domain"/>
    <property type="match status" value="1"/>
</dbReference>
<organism evidence="3 4">
    <name type="scientific">Bacillus thuringiensis serovar vazensis</name>
    <dbReference type="NCBI Taxonomy" id="180867"/>
    <lineage>
        <taxon>Bacteria</taxon>
        <taxon>Bacillati</taxon>
        <taxon>Bacillota</taxon>
        <taxon>Bacilli</taxon>
        <taxon>Bacillales</taxon>
        <taxon>Bacillaceae</taxon>
        <taxon>Bacillus</taxon>
        <taxon>Bacillus cereus group</taxon>
    </lineage>
</organism>
<dbReference type="Pfam" id="PF03551">
    <property type="entry name" value="PadR"/>
    <property type="match status" value="1"/>
</dbReference>
<evidence type="ECO:0000313" key="3">
    <source>
        <dbReference type="EMBL" id="OTY75208.1"/>
    </source>
</evidence>
<evidence type="ECO:0000313" key="4">
    <source>
        <dbReference type="Proteomes" id="UP000194911"/>
    </source>
</evidence>
<dbReference type="Gene3D" id="6.10.140.1570">
    <property type="match status" value="1"/>
</dbReference>
<comment type="caution">
    <text evidence="3">The sequence shown here is derived from an EMBL/GenBank/DDBJ whole genome shotgun (WGS) entry which is preliminary data.</text>
</comment>
<dbReference type="PANTHER" id="PTHR43252">
    <property type="entry name" value="TRANSCRIPTIONAL REGULATOR YQJI"/>
    <property type="match status" value="1"/>
</dbReference>
<evidence type="ECO:0000259" key="2">
    <source>
        <dbReference type="Pfam" id="PF03551"/>
    </source>
</evidence>
<protein>
    <submittedName>
        <fullName evidence="3">PadR family transcriptional regulator</fullName>
    </submittedName>
</protein>
<dbReference type="AlphaFoldDB" id="A0A243CVT6"/>
<keyword evidence="1" id="KW-0175">Coiled coil</keyword>
<dbReference type="InterPro" id="IPR005149">
    <property type="entry name" value="Tscrpt_reg_PadR_N"/>
</dbReference>
<accession>A0A243CVT6</accession>
<gene>
    <name evidence="3" type="ORF">BK749_14375</name>
</gene>
<dbReference type="InterPro" id="IPR036388">
    <property type="entry name" value="WH-like_DNA-bd_sf"/>
</dbReference>
<evidence type="ECO:0000256" key="1">
    <source>
        <dbReference type="SAM" id="Coils"/>
    </source>
</evidence>
<feature type="coiled-coil region" evidence="1">
    <location>
        <begin position="112"/>
        <end position="172"/>
    </location>
</feature>
<dbReference type="PANTHER" id="PTHR43252:SF6">
    <property type="entry name" value="NEGATIVE TRANSCRIPTION REGULATOR PADR"/>
    <property type="match status" value="1"/>
</dbReference>
<proteinExistence type="predicted"/>
<dbReference type="Proteomes" id="UP000194911">
    <property type="component" value="Unassembled WGS sequence"/>
</dbReference>
<name>A0A243CVT6_BACTU</name>
<feature type="domain" description="Transcription regulator PadR N-terminal" evidence="2">
    <location>
        <begin position="7"/>
        <end position="80"/>
    </location>
</feature>